<gene>
    <name evidence="2" type="ORF">ACFL27_06620</name>
</gene>
<dbReference type="PROSITE" id="PS51379">
    <property type="entry name" value="4FE4S_FER_2"/>
    <property type="match status" value="1"/>
</dbReference>
<dbReference type="Gene3D" id="3.20.20.100">
    <property type="entry name" value="NADP-dependent oxidoreductase domain"/>
    <property type="match status" value="1"/>
</dbReference>
<dbReference type="SUPFAM" id="SSF46548">
    <property type="entry name" value="alpha-helical ferredoxin"/>
    <property type="match status" value="1"/>
</dbReference>
<proteinExistence type="predicted"/>
<dbReference type="InterPro" id="IPR017896">
    <property type="entry name" value="4Fe4S_Fe-S-bd"/>
</dbReference>
<dbReference type="PRINTS" id="PR00069">
    <property type="entry name" value="ALDKETRDTASE"/>
</dbReference>
<sequence length="407" mass="45711">MTNEKRELTRRKFISATALSTASISLAQISPKPVNAQTSKDTSHESPIVRQLGRTKMKLPIVSMGVMNANNPNLVEASYDLGVRHFDTAAFYQFGRNEQMVGNVIKRMGIRDKVNVATKIFHRQHREHTKPAEHKKEFLKAFEASLKRLNMDYVDILHLHGVRSAADLNIPGFMEAMALLKKQGKALAIGLSTHTAMADVLNEAARMDLYDVVLTSINVSMANDTNLMEAIKNAAEQGIGIVAMKTQAGGARLPNKDIFKKYSSATINKASLKWVLRNKHITTAIPGYDNYEHMRENFSVAADLEYTAEEKKFLSDNEIKLSMSFCQQCRKCIASCPHRVEIPTLMRVYMYAAQYSNFHQARATISEIPREQGLNLCSSCSLSSCQAQCHHYVDIPHRLDTLRQIYG</sequence>
<keyword evidence="2" id="KW-0560">Oxidoreductase</keyword>
<dbReference type="EMBL" id="JBHPBY010000063">
    <property type="protein sequence ID" value="MFC1849866.1"/>
    <property type="molecule type" value="Genomic_DNA"/>
</dbReference>
<dbReference type="PROSITE" id="PS51318">
    <property type="entry name" value="TAT"/>
    <property type="match status" value="1"/>
</dbReference>
<dbReference type="CDD" id="cd19105">
    <property type="entry name" value="AKR_unchar"/>
    <property type="match status" value="1"/>
</dbReference>
<dbReference type="SUPFAM" id="SSF51430">
    <property type="entry name" value="NAD(P)-linked oxidoreductase"/>
    <property type="match status" value="1"/>
</dbReference>
<comment type="caution">
    <text evidence="2">The sequence shown here is derived from an EMBL/GenBank/DDBJ whole genome shotgun (WGS) entry which is preliminary data.</text>
</comment>
<reference evidence="2 3" key="1">
    <citation type="submission" date="2024-09" db="EMBL/GenBank/DDBJ databases">
        <title>Laminarin stimulates single cell rates of sulfate reduction while oxygen inhibits transcriptomic activity in coastal marine sediment.</title>
        <authorList>
            <person name="Lindsay M."/>
            <person name="Orcutt B."/>
            <person name="Emerson D."/>
            <person name="Stepanauskas R."/>
            <person name="D'Angelo T."/>
        </authorList>
    </citation>
    <scope>NUCLEOTIDE SEQUENCE [LARGE SCALE GENOMIC DNA]</scope>
    <source>
        <strain evidence="2">SAG AM-311-K15</strain>
    </source>
</reference>
<organism evidence="2 3">
    <name type="scientific">candidate division CSSED10-310 bacterium</name>
    <dbReference type="NCBI Taxonomy" id="2855610"/>
    <lineage>
        <taxon>Bacteria</taxon>
        <taxon>Bacteria division CSSED10-310</taxon>
    </lineage>
</organism>
<dbReference type="InterPro" id="IPR006311">
    <property type="entry name" value="TAT_signal"/>
</dbReference>
<evidence type="ECO:0000313" key="3">
    <source>
        <dbReference type="Proteomes" id="UP001594351"/>
    </source>
</evidence>
<dbReference type="GO" id="GO:0016491">
    <property type="term" value="F:oxidoreductase activity"/>
    <property type="evidence" value="ECO:0007669"/>
    <property type="project" value="UniProtKB-KW"/>
</dbReference>
<dbReference type="InterPro" id="IPR053135">
    <property type="entry name" value="AKR2_Oxidoreductase"/>
</dbReference>
<dbReference type="InterPro" id="IPR036812">
    <property type="entry name" value="NAD(P)_OxRdtase_dom_sf"/>
</dbReference>
<keyword evidence="3" id="KW-1185">Reference proteome</keyword>
<dbReference type="Pfam" id="PF00248">
    <property type="entry name" value="Aldo_ket_red"/>
    <property type="match status" value="1"/>
</dbReference>
<accession>A0ABV6YUI7</accession>
<dbReference type="InterPro" id="IPR023210">
    <property type="entry name" value="NADP_OxRdtase_dom"/>
</dbReference>
<dbReference type="PANTHER" id="PTHR43312:SF1">
    <property type="entry name" value="NADP-DEPENDENT OXIDOREDUCTASE DOMAIN-CONTAINING PROTEIN"/>
    <property type="match status" value="1"/>
</dbReference>
<feature type="domain" description="4Fe-4S ferredoxin-type" evidence="1">
    <location>
        <begin position="317"/>
        <end position="348"/>
    </location>
</feature>
<protein>
    <submittedName>
        <fullName evidence="2">Aldo/keto reductase</fullName>
        <ecNumber evidence="2">1.1.1.-</ecNumber>
    </submittedName>
</protein>
<evidence type="ECO:0000259" key="1">
    <source>
        <dbReference type="PROSITE" id="PS51379"/>
    </source>
</evidence>
<evidence type="ECO:0000313" key="2">
    <source>
        <dbReference type="EMBL" id="MFC1849866.1"/>
    </source>
</evidence>
<dbReference type="Proteomes" id="UP001594351">
    <property type="component" value="Unassembled WGS sequence"/>
</dbReference>
<dbReference type="InterPro" id="IPR020471">
    <property type="entry name" value="AKR"/>
</dbReference>
<name>A0ABV6YUI7_UNCC1</name>
<dbReference type="EC" id="1.1.1.-" evidence="2"/>
<dbReference type="PANTHER" id="PTHR43312">
    <property type="entry name" value="D-THREO-ALDOSE 1-DEHYDROGENASE"/>
    <property type="match status" value="1"/>
</dbReference>